<reference evidence="2" key="1">
    <citation type="submission" date="2019-10" db="EMBL/GenBank/DDBJ databases">
        <authorList>
            <consortium name="DOE Joint Genome Institute"/>
            <person name="Kuo A."/>
            <person name="Miyauchi S."/>
            <person name="Kiss E."/>
            <person name="Drula E."/>
            <person name="Kohler A."/>
            <person name="Sanchez-Garcia M."/>
            <person name="Andreopoulos B."/>
            <person name="Barry K.W."/>
            <person name="Bonito G."/>
            <person name="Buee M."/>
            <person name="Carver A."/>
            <person name="Chen C."/>
            <person name="Cichocki N."/>
            <person name="Clum A."/>
            <person name="Culley D."/>
            <person name="Crous P.W."/>
            <person name="Fauchery L."/>
            <person name="Girlanda M."/>
            <person name="Hayes R."/>
            <person name="Keri Z."/>
            <person name="LaButti K."/>
            <person name="Lipzen A."/>
            <person name="Lombard V."/>
            <person name="Magnuson J."/>
            <person name="Maillard F."/>
            <person name="Morin E."/>
            <person name="Murat C."/>
            <person name="Nolan M."/>
            <person name="Ohm R."/>
            <person name="Pangilinan J."/>
            <person name="Pereira M."/>
            <person name="Perotto S."/>
            <person name="Peter M."/>
            <person name="Riley R."/>
            <person name="Sitrit Y."/>
            <person name="Stielow B."/>
            <person name="Szollosi G."/>
            <person name="Zifcakova L."/>
            <person name="Stursova M."/>
            <person name="Spatafora J.W."/>
            <person name="Tedersoo L."/>
            <person name="Vaario L.-M."/>
            <person name="Yamada A."/>
            <person name="Yan M."/>
            <person name="Wang P."/>
            <person name="Xu J."/>
            <person name="Bruns T."/>
            <person name="Baldrian P."/>
            <person name="Vilgalys R."/>
            <person name="Henrissat B."/>
            <person name="Grigoriev I.V."/>
            <person name="Hibbett D."/>
            <person name="Nagy L.G."/>
            <person name="Martin F.M."/>
        </authorList>
    </citation>
    <scope>NUCLEOTIDE SEQUENCE</scope>
    <source>
        <strain evidence="2">BED1</strain>
    </source>
</reference>
<name>A0AAD4C3V8_BOLED</name>
<evidence type="ECO:0000256" key="1">
    <source>
        <dbReference type="SAM" id="MobiDB-lite"/>
    </source>
</evidence>
<accession>A0AAD4C3V8</accession>
<reference evidence="2" key="2">
    <citation type="journal article" date="2020" name="Nat. Commun.">
        <title>Large-scale genome sequencing of mycorrhizal fungi provides insights into the early evolution of symbiotic traits.</title>
        <authorList>
            <person name="Miyauchi S."/>
            <person name="Kiss E."/>
            <person name="Kuo A."/>
            <person name="Drula E."/>
            <person name="Kohler A."/>
            <person name="Sanchez-Garcia M."/>
            <person name="Morin E."/>
            <person name="Andreopoulos B."/>
            <person name="Barry K.W."/>
            <person name="Bonito G."/>
            <person name="Buee M."/>
            <person name="Carver A."/>
            <person name="Chen C."/>
            <person name="Cichocki N."/>
            <person name="Clum A."/>
            <person name="Culley D."/>
            <person name="Crous P.W."/>
            <person name="Fauchery L."/>
            <person name="Girlanda M."/>
            <person name="Hayes R.D."/>
            <person name="Keri Z."/>
            <person name="LaButti K."/>
            <person name="Lipzen A."/>
            <person name="Lombard V."/>
            <person name="Magnuson J."/>
            <person name="Maillard F."/>
            <person name="Murat C."/>
            <person name="Nolan M."/>
            <person name="Ohm R.A."/>
            <person name="Pangilinan J."/>
            <person name="Pereira M.F."/>
            <person name="Perotto S."/>
            <person name="Peter M."/>
            <person name="Pfister S."/>
            <person name="Riley R."/>
            <person name="Sitrit Y."/>
            <person name="Stielow J.B."/>
            <person name="Szollosi G."/>
            <person name="Zifcakova L."/>
            <person name="Stursova M."/>
            <person name="Spatafora J.W."/>
            <person name="Tedersoo L."/>
            <person name="Vaario L.M."/>
            <person name="Yamada A."/>
            <person name="Yan M."/>
            <person name="Wang P."/>
            <person name="Xu J."/>
            <person name="Bruns T."/>
            <person name="Baldrian P."/>
            <person name="Vilgalys R."/>
            <person name="Dunand C."/>
            <person name="Henrissat B."/>
            <person name="Grigoriev I.V."/>
            <person name="Hibbett D."/>
            <person name="Nagy L.G."/>
            <person name="Martin F.M."/>
        </authorList>
    </citation>
    <scope>NUCLEOTIDE SEQUENCE</scope>
    <source>
        <strain evidence="2">BED1</strain>
    </source>
</reference>
<organism evidence="2 3">
    <name type="scientific">Boletus edulis BED1</name>
    <dbReference type="NCBI Taxonomy" id="1328754"/>
    <lineage>
        <taxon>Eukaryota</taxon>
        <taxon>Fungi</taxon>
        <taxon>Dikarya</taxon>
        <taxon>Basidiomycota</taxon>
        <taxon>Agaricomycotina</taxon>
        <taxon>Agaricomycetes</taxon>
        <taxon>Agaricomycetidae</taxon>
        <taxon>Boletales</taxon>
        <taxon>Boletineae</taxon>
        <taxon>Boletaceae</taxon>
        <taxon>Boletoideae</taxon>
        <taxon>Boletus</taxon>
    </lineage>
</organism>
<feature type="region of interest" description="Disordered" evidence="1">
    <location>
        <begin position="135"/>
        <end position="182"/>
    </location>
</feature>
<dbReference type="Proteomes" id="UP001194468">
    <property type="component" value="Unassembled WGS sequence"/>
</dbReference>
<dbReference type="AlphaFoldDB" id="A0AAD4C3V8"/>
<sequence>MAISSNEEAPIQHLRTRRITKPSARLADANNDATPELRSHQTALAATIVVANTATTPSVQITADAATGITDPANLSVGKRLMKPYDARLTKTGQGPPPGDLAATHATTKKRAAVHTMVSSDSNCSDADISIARSAHSKQKVKRLRRAADAASHATTPPTSRSPSGHSSPSMMNVDGEDDDDDIQIQDINIKKRREEKTQDVVAFFSAVRSSTSAGKKLPSPTPDNSGSSRTILDLGATDIHGVATPNSYLY</sequence>
<proteinExistence type="predicted"/>
<feature type="region of interest" description="Disordered" evidence="1">
    <location>
        <begin position="212"/>
        <end position="231"/>
    </location>
</feature>
<protein>
    <submittedName>
        <fullName evidence="2">Uncharacterized protein</fullName>
    </submittedName>
</protein>
<evidence type="ECO:0000313" key="2">
    <source>
        <dbReference type="EMBL" id="KAF8448055.1"/>
    </source>
</evidence>
<dbReference type="EMBL" id="WHUW01000004">
    <property type="protein sequence ID" value="KAF8448055.1"/>
    <property type="molecule type" value="Genomic_DNA"/>
</dbReference>
<keyword evidence="3" id="KW-1185">Reference proteome</keyword>
<evidence type="ECO:0000313" key="3">
    <source>
        <dbReference type="Proteomes" id="UP001194468"/>
    </source>
</evidence>
<feature type="compositionally biased region" description="Low complexity" evidence="1">
    <location>
        <begin position="149"/>
        <end position="170"/>
    </location>
</feature>
<gene>
    <name evidence="2" type="ORF">L210DRAFT_3641891</name>
</gene>
<feature type="region of interest" description="Disordered" evidence="1">
    <location>
        <begin position="1"/>
        <end position="38"/>
    </location>
</feature>
<feature type="compositionally biased region" description="Basic residues" evidence="1">
    <location>
        <begin position="135"/>
        <end position="145"/>
    </location>
</feature>
<comment type="caution">
    <text evidence="2">The sequence shown here is derived from an EMBL/GenBank/DDBJ whole genome shotgun (WGS) entry which is preliminary data.</text>
</comment>